<name>A0AAU7Q751_9GAMM</name>
<feature type="signal peptide" evidence="1">
    <location>
        <begin position="1"/>
        <end position="20"/>
    </location>
</feature>
<feature type="chain" id="PRO_5043997643" description="DUF4189 domain-containing protein" evidence="1">
    <location>
        <begin position="21"/>
        <end position="96"/>
    </location>
</feature>
<dbReference type="EMBL" id="CP157947">
    <property type="protein sequence ID" value="XBS68770.1"/>
    <property type="molecule type" value="Genomic_DNA"/>
</dbReference>
<dbReference type="SUPFAM" id="SSF159871">
    <property type="entry name" value="YdgH-like"/>
    <property type="match status" value="1"/>
</dbReference>
<evidence type="ECO:0000313" key="2">
    <source>
        <dbReference type="EMBL" id="XBS68770.1"/>
    </source>
</evidence>
<keyword evidence="1" id="KW-0732">Signal</keyword>
<proteinExistence type="predicted"/>
<evidence type="ECO:0008006" key="3">
    <source>
        <dbReference type="Google" id="ProtNLM"/>
    </source>
</evidence>
<dbReference type="InterPro" id="IPR036275">
    <property type="entry name" value="YdgH-like_sf"/>
</dbReference>
<organism evidence="2">
    <name type="scientific">Acerihabitans sp. KWT182</name>
    <dbReference type="NCBI Taxonomy" id="3157919"/>
    <lineage>
        <taxon>Bacteria</taxon>
        <taxon>Pseudomonadati</taxon>
        <taxon>Pseudomonadota</taxon>
        <taxon>Gammaproteobacteria</taxon>
        <taxon>Enterobacterales</taxon>
        <taxon>Pectobacteriaceae</taxon>
        <taxon>Acerihabitans</taxon>
    </lineage>
</organism>
<dbReference type="AlphaFoldDB" id="A0AAU7Q751"/>
<evidence type="ECO:0000256" key="1">
    <source>
        <dbReference type="SAM" id="SignalP"/>
    </source>
</evidence>
<accession>A0AAU7Q751</accession>
<reference evidence="2" key="1">
    <citation type="submission" date="2024-06" db="EMBL/GenBank/DDBJ databases">
        <authorList>
            <person name="Coelho C."/>
            <person name="Bento M."/>
            <person name="Garcia E."/>
            <person name="Camelo A."/>
            <person name="Brandao I."/>
            <person name="Espirito Santo C."/>
            <person name="Trovao J."/>
            <person name="Verissimo A."/>
            <person name="Costa J."/>
            <person name="Tiago I."/>
        </authorList>
    </citation>
    <scope>NUCLEOTIDE SEQUENCE</scope>
    <source>
        <strain evidence="2">KWT182</strain>
    </source>
</reference>
<gene>
    <name evidence="2" type="ORF">ABK905_19605</name>
</gene>
<protein>
    <recommendedName>
        <fullName evidence="3">DUF4189 domain-containing protein</fullName>
    </recommendedName>
</protein>
<sequence>MKYTTLILAATVLFSTSSFAAKEITREQSATYTKIGDFSITQPGTPSVGHKKIAKQANEKCHEAGGIKAKDCFFVIAERVGNASDHKTVEVEVYKK</sequence>